<keyword evidence="1" id="KW-0472">Membrane</keyword>
<dbReference type="EMBL" id="CP077073">
    <property type="protein sequence ID" value="QXH34189.1"/>
    <property type="molecule type" value="Genomic_DNA"/>
</dbReference>
<feature type="transmembrane region" description="Helical" evidence="1">
    <location>
        <begin position="64"/>
        <end position="81"/>
    </location>
</feature>
<evidence type="ECO:0000256" key="1">
    <source>
        <dbReference type="SAM" id="Phobius"/>
    </source>
</evidence>
<keyword evidence="3" id="KW-1185">Reference proteome</keyword>
<name>A0ABX8M524_9PSED</name>
<accession>A0ABX8M524</accession>
<feature type="transmembrane region" description="Helical" evidence="1">
    <location>
        <begin position="102"/>
        <end position="120"/>
    </location>
</feature>
<organism evidence="2 3">
    <name type="scientific">Pseudomonas muyukensis</name>
    <dbReference type="NCBI Taxonomy" id="2842357"/>
    <lineage>
        <taxon>Bacteria</taxon>
        <taxon>Pseudomonadati</taxon>
        <taxon>Pseudomonadota</taxon>
        <taxon>Gammaproteobacteria</taxon>
        <taxon>Pseudomonadales</taxon>
        <taxon>Pseudomonadaceae</taxon>
        <taxon>Pseudomonas</taxon>
    </lineage>
</organism>
<proteinExistence type="predicted"/>
<dbReference type="Proteomes" id="UP001047646">
    <property type="component" value="Chromosome"/>
</dbReference>
<protein>
    <recommendedName>
        <fullName evidence="4">DUF4234 domain-containing protein</fullName>
    </recommendedName>
</protein>
<dbReference type="RefSeq" id="WP_217848620.1">
    <property type="nucleotide sequence ID" value="NZ_CP077073.1"/>
</dbReference>
<keyword evidence="1" id="KW-0812">Transmembrane</keyword>
<keyword evidence="1" id="KW-1133">Transmembrane helix</keyword>
<evidence type="ECO:0000313" key="3">
    <source>
        <dbReference type="Proteomes" id="UP001047646"/>
    </source>
</evidence>
<feature type="transmembrane region" description="Helical" evidence="1">
    <location>
        <begin position="126"/>
        <end position="147"/>
    </location>
</feature>
<reference evidence="2" key="1">
    <citation type="journal article" date="2021" name="Microorganisms">
        <title>The Ever-Expanding Pseudomonas Genus: Description of 43 New Species and Partition of the Pseudomonas putida Group.</title>
        <authorList>
            <person name="Girard L."/>
            <person name="Lood C."/>
            <person name="Hofte M."/>
            <person name="Vandamme P."/>
            <person name="Rokni-Zadeh H."/>
            <person name="van Noort V."/>
            <person name="Lavigne R."/>
            <person name="De Mot R."/>
        </authorList>
    </citation>
    <scope>NUCLEOTIDE SEQUENCE</scope>
    <source>
        <strain evidence="2">COW39</strain>
    </source>
</reference>
<feature type="transmembrane region" description="Helical" evidence="1">
    <location>
        <begin position="33"/>
        <end position="50"/>
    </location>
</feature>
<evidence type="ECO:0000313" key="2">
    <source>
        <dbReference type="EMBL" id="QXH34189.1"/>
    </source>
</evidence>
<evidence type="ECO:0008006" key="4">
    <source>
        <dbReference type="Google" id="ProtNLM"/>
    </source>
</evidence>
<gene>
    <name evidence="2" type="ORF">KSS95_18785</name>
</gene>
<feature type="transmembrane region" description="Helical" evidence="1">
    <location>
        <begin position="168"/>
        <end position="190"/>
    </location>
</feature>
<sequence length="193" mass="21788">MSDTFYNSPQTERTFPTQDAEQAPFYVVSRGKFLTLFILTFSLYQLYWAYKNWQQFKLSSGEKLWPVARAIFAIFFTHALYREADARLKRDGRDIQWPHRGLATLFVVTLIISNIIDSLVRKNIGYPLLDAVSLAMLPVMGWITWLGQQGLNAAAGDPQGQSNARFTALNYVFIVLGAALLALACFGLTLPPE</sequence>